<evidence type="ECO:0000256" key="10">
    <source>
        <dbReference type="ARBA" id="ARBA00023303"/>
    </source>
</evidence>
<dbReference type="Pfam" id="PF00520">
    <property type="entry name" value="Ion_trans"/>
    <property type="match status" value="1"/>
</dbReference>
<feature type="repeat" description="ANK" evidence="11">
    <location>
        <begin position="247"/>
        <end position="269"/>
    </location>
</feature>
<feature type="non-terminal residue" evidence="15">
    <location>
        <position position="1"/>
    </location>
</feature>
<accession>A0A267G4T1</accession>
<keyword evidence="7 11" id="KW-0040">ANK repeat</keyword>
<feature type="repeat" description="ANK" evidence="11">
    <location>
        <begin position="636"/>
        <end position="660"/>
    </location>
</feature>
<evidence type="ECO:0000256" key="5">
    <source>
        <dbReference type="ARBA" id="ARBA00022737"/>
    </source>
</evidence>
<feature type="domain" description="Ion transport" evidence="14">
    <location>
        <begin position="997"/>
        <end position="1208"/>
    </location>
</feature>
<keyword evidence="16" id="KW-1185">Reference proteome</keyword>
<feature type="repeat" description="ANK" evidence="11">
    <location>
        <begin position="602"/>
        <end position="634"/>
    </location>
</feature>
<dbReference type="PROSITE" id="PS50297">
    <property type="entry name" value="ANK_REP_REGION"/>
    <property type="match status" value="9"/>
</dbReference>
<dbReference type="InterPro" id="IPR036770">
    <property type="entry name" value="Ankyrin_rpt-contain_sf"/>
</dbReference>
<evidence type="ECO:0000256" key="13">
    <source>
        <dbReference type="SAM" id="Phobius"/>
    </source>
</evidence>
<evidence type="ECO:0000256" key="12">
    <source>
        <dbReference type="SAM" id="MobiDB-lite"/>
    </source>
</evidence>
<dbReference type="PANTHER" id="PTHR47143:SF3">
    <property type="entry name" value="PWWP DOMAIN-CONTAINING PROTEIN"/>
    <property type="match status" value="1"/>
</dbReference>
<dbReference type="STRING" id="282301.A0A267G4T1"/>
<keyword evidence="5" id="KW-0677">Repeat</keyword>
<feature type="repeat" description="ANK" evidence="11">
    <location>
        <begin position="703"/>
        <end position="735"/>
    </location>
</feature>
<feature type="region of interest" description="Disordered" evidence="12">
    <location>
        <begin position="1"/>
        <end position="92"/>
    </location>
</feature>
<feature type="transmembrane region" description="Helical" evidence="13">
    <location>
        <begin position="1100"/>
        <end position="1122"/>
    </location>
</feature>
<evidence type="ECO:0000259" key="14">
    <source>
        <dbReference type="Pfam" id="PF00520"/>
    </source>
</evidence>
<feature type="transmembrane region" description="Helical" evidence="13">
    <location>
        <begin position="1172"/>
        <end position="1198"/>
    </location>
</feature>
<feature type="compositionally biased region" description="Polar residues" evidence="12">
    <location>
        <begin position="119"/>
        <end position="135"/>
    </location>
</feature>
<sequence>ILVPRPDLMSCTQQSYEPLDSLADAQIDDNAGASMQPALPPKDSEEAGQDVQQEDLDKMEGDAKPQLVRFLSSDSHPDTETQRTHRSKGHHATFQELLDATKEGRTAELLSLLGPPPTSASDASLTPASTATTGVSSGGPSGRHALIDKRDAEGFTLLHYAARNNHSDICELLLKRGARVDAENADFMTPLHLAAKYRRTRTKAALASESLTSEQEAGPLELHSSDENDAVSCLLKAGADFTKRDFYGCTPLHYAAMNGNLVAARLLLNFELNQRKDSPVRRGGSAYASSLPIWRITDNEDMTPLHLACAHRKAGAVRLLLQTSASAESELGRRDYLDLGETSGQTALHLACSESDADICGQLLAAAEAAGEGFLKRFVNKKDVEHVTCLHCAVEHGAVDVVEMLLQKVTSGQLGIGAFVNATNTAEQTPLHLAARTGNIRLMELLVQHGAKLDAVDATRQTVLHKAAFFAQPSLLANLLERPEMARRSSLDCRDREGNTPLMLASTEKDDPECARLLLAKGASPLCTDGQGRTAVYLATHWYNRQVLQALLDHPAVRDARIIDESDAANNSPLHVACRNGHVDIVELLLENGADAEAKNEDEETPMHLAAQAGHLQVVRRLLKINLSLAFDEDEDSNTPMHMAALAGQARICQLLIEEGKADVNARNSRGWTALDCAASKGFTNVARTLLENDSPTDPADKSNVTPLFLACQGGHVDMVRLLLRRGARAATRIKYSNPESPLHNCNCLDAAIDNGHKKVALTLLSSSQWKEALRNETIGEKGQKDTPLRKLIRKMPTIAERVFDKCVEINKERRAPEDPDYRVAFNYEFLDDSYIRWSGTRGGVGGGCGSKSDDSGSEGASDHSECSASDIYDSSGRLKDSANVAATVGGAVRDSLKNHPLMVMVKTKREDLLLHPLVAALLRHKWTAFGRWVYYLNLLLYAVFLTAFTVYMLCTPPTYRFYGPYYPEYNVTPRAADECQQVQRANPGFRQHEAPAVAVWLIVPLGILFLLKEVGQVFMNRLKYLNFENLMDWSIFTLAIVTVIDFNECQRVTGIRTYWQWNVGAIGILVAWLNLVLFIRKMPRFGIYVVMFTDVFATFSRFFLVFFLFVVSFSLTFFVLLQNQIAFSSMAKTLLKTSVMMIGEFEYTSIFDEQFNPDNLYSPDSQVFDDASSYLVFAFFMVVMSIIIMNLLVGLAVDDIKAVQEQASLKRLAMQVELALDVESVLPAKISRRFVLRSEDYYPNPHRTCQLGFINRLLYRKWMSREELNAALNPELDEWERIYQKQDEMEISIASMKTKMKDFRATTYRIEAMLTAVVHKLGINQELAHSLNNDPGDDSADDKEMEKLLVEL</sequence>
<keyword evidence="10" id="KW-0407">Ion channel</keyword>
<evidence type="ECO:0000256" key="7">
    <source>
        <dbReference type="ARBA" id="ARBA00023043"/>
    </source>
</evidence>
<dbReference type="Pfam" id="PF00023">
    <property type="entry name" value="Ank"/>
    <property type="match status" value="1"/>
</dbReference>
<evidence type="ECO:0000256" key="3">
    <source>
        <dbReference type="ARBA" id="ARBA00022606"/>
    </source>
</evidence>
<feature type="region of interest" description="Disordered" evidence="12">
    <location>
        <begin position="115"/>
        <end position="143"/>
    </location>
</feature>
<comment type="subcellular location">
    <subcellularLocation>
        <location evidence="1">Membrane</location>
        <topology evidence="1">Multi-pass membrane protein</topology>
    </subcellularLocation>
</comment>
<comment type="caution">
    <text evidence="15">The sequence shown here is derived from an EMBL/GenBank/DDBJ whole genome shotgun (WGS) entry which is preliminary data.</text>
</comment>
<evidence type="ECO:0000313" key="16">
    <source>
        <dbReference type="Proteomes" id="UP000215902"/>
    </source>
</evidence>
<feature type="repeat" description="ANK" evidence="11">
    <location>
        <begin position="300"/>
        <end position="332"/>
    </location>
</feature>
<evidence type="ECO:0000256" key="9">
    <source>
        <dbReference type="ARBA" id="ARBA00023136"/>
    </source>
</evidence>
<reference evidence="15 16" key="1">
    <citation type="submission" date="2017-06" db="EMBL/GenBank/DDBJ databases">
        <title>A platform for efficient transgenesis in Macrostomum lignano, a flatworm model organism for stem cell research.</title>
        <authorList>
            <person name="Berezikov E."/>
        </authorList>
    </citation>
    <scope>NUCLEOTIDE SEQUENCE [LARGE SCALE GENOMIC DNA]</scope>
    <source>
        <strain evidence="15">DV1</strain>
        <tissue evidence="15">Whole organism</tissue>
    </source>
</reference>
<evidence type="ECO:0000256" key="4">
    <source>
        <dbReference type="ARBA" id="ARBA00022692"/>
    </source>
</evidence>
<protein>
    <recommendedName>
        <fullName evidence="14">Ion transport domain-containing protein</fullName>
    </recommendedName>
</protein>
<dbReference type="InterPro" id="IPR052076">
    <property type="entry name" value="TRP_cation_channel"/>
</dbReference>
<evidence type="ECO:0000256" key="6">
    <source>
        <dbReference type="ARBA" id="ARBA00022989"/>
    </source>
</evidence>
<feature type="repeat" description="ANK" evidence="11">
    <location>
        <begin position="153"/>
        <end position="185"/>
    </location>
</feature>
<dbReference type="GO" id="GO:1902495">
    <property type="term" value="C:transmembrane transporter complex"/>
    <property type="evidence" value="ECO:0007669"/>
    <property type="project" value="TreeGrafter"/>
</dbReference>
<dbReference type="GO" id="GO:0005216">
    <property type="term" value="F:monoatomic ion channel activity"/>
    <property type="evidence" value="ECO:0007669"/>
    <property type="project" value="InterPro"/>
</dbReference>
<dbReference type="Proteomes" id="UP000215902">
    <property type="component" value="Unassembled WGS sequence"/>
</dbReference>
<gene>
    <name evidence="15" type="ORF">BOX15_Mlig002057g6</name>
</gene>
<keyword evidence="6 13" id="KW-1133">Transmembrane helix</keyword>
<dbReference type="PRINTS" id="PR01415">
    <property type="entry name" value="ANKYRIN"/>
</dbReference>
<feature type="transmembrane region" description="Helical" evidence="13">
    <location>
        <begin position="933"/>
        <end position="955"/>
    </location>
</feature>
<feature type="transmembrane region" description="Helical" evidence="13">
    <location>
        <begin position="995"/>
        <end position="1012"/>
    </location>
</feature>
<dbReference type="OrthoDB" id="1661883at2759"/>
<feature type="repeat" description="ANK" evidence="11">
    <location>
        <begin position="426"/>
        <end position="458"/>
    </location>
</feature>
<keyword evidence="2" id="KW-0813">Transport</keyword>
<proteinExistence type="predicted"/>
<keyword evidence="9 13" id="KW-0472">Membrane</keyword>
<evidence type="ECO:0000256" key="11">
    <source>
        <dbReference type="PROSITE-ProRule" id="PRU00023"/>
    </source>
</evidence>
<dbReference type="InterPro" id="IPR005821">
    <property type="entry name" value="Ion_trans_dom"/>
</dbReference>
<dbReference type="PROSITE" id="PS50088">
    <property type="entry name" value="ANK_REPEAT"/>
    <property type="match status" value="10"/>
</dbReference>
<dbReference type="SUPFAM" id="SSF48403">
    <property type="entry name" value="Ankyrin repeat"/>
    <property type="match status" value="2"/>
</dbReference>
<feature type="repeat" description="ANK" evidence="11">
    <location>
        <begin position="670"/>
        <end position="702"/>
    </location>
</feature>
<feature type="transmembrane region" description="Helical" evidence="13">
    <location>
        <begin position="1060"/>
        <end position="1080"/>
    </location>
</feature>
<dbReference type="Gene3D" id="1.25.40.20">
    <property type="entry name" value="Ankyrin repeat-containing domain"/>
    <property type="match status" value="6"/>
</dbReference>
<evidence type="ECO:0000256" key="1">
    <source>
        <dbReference type="ARBA" id="ARBA00004141"/>
    </source>
</evidence>
<keyword evidence="8" id="KW-0406">Ion transport</keyword>
<evidence type="ECO:0000313" key="15">
    <source>
        <dbReference type="EMBL" id="PAA80404.1"/>
    </source>
</evidence>
<dbReference type="Pfam" id="PF12796">
    <property type="entry name" value="Ank_2"/>
    <property type="match status" value="7"/>
</dbReference>
<dbReference type="InterPro" id="IPR002110">
    <property type="entry name" value="Ankyrin_rpt"/>
</dbReference>
<dbReference type="SMART" id="SM00248">
    <property type="entry name" value="ANK"/>
    <property type="match status" value="16"/>
</dbReference>
<keyword evidence="3" id="KW-0716">Sensory transduction</keyword>
<name>A0A267G4T1_9PLAT</name>
<keyword evidence="4 13" id="KW-0812">Transmembrane</keyword>
<feature type="repeat" description="ANK" evidence="11">
    <location>
        <begin position="497"/>
        <end position="530"/>
    </location>
</feature>
<organism evidence="15 16">
    <name type="scientific">Macrostomum lignano</name>
    <dbReference type="NCBI Taxonomy" id="282301"/>
    <lineage>
        <taxon>Eukaryota</taxon>
        <taxon>Metazoa</taxon>
        <taxon>Spiralia</taxon>
        <taxon>Lophotrochozoa</taxon>
        <taxon>Platyhelminthes</taxon>
        <taxon>Rhabditophora</taxon>
        <taxon>Macrostomorpha</taxon>
        <taxon>Macrostomida</taxon>
        <taxon>Macrostomidae</taxon>
        <taxon>Macrostomum</taxon>
    </lineage>
</organism>
<dbReference type="EMBL" id="NIVC01000583">
    <property type="protein sequence ID" value="PAA80404.1"/>
    <property type="molecule type" value="Genomic_DNA"/>
</dbReference>
<feature type="region of interest" description="Disordered" evidence="12">
    <location>
        <begin position="845"/>
        <end position="869"/>
    </location>
</feature>
<evidence type="ECO:0000256" key="8">
    <source>
        <dbReference type="ARBA" id="ARBA00023065"/>
    </source>
</evidence>
<feature type="repeat" description="ANK" evidence="11">
    <location>
        <begin position="569"/>
        <end position="601"/>
    </location>
</feature>
<dbReference type="PANTHER" id="PTHR47143">
    <property type="entry name" value="TRANSIENT RECEPTOR POTENTIAL CATION CHANNEL PROTEIN PAINLESS"/>
    <property type="match status" value="1"/>
</dbReference>
<evidence type="ECO:0000256" key="2">
    <source>
        <dbReference type="ARBA" id="ARBA00022448"/>
    </source>
</evidence>